<proteinExistence type="inferred from homology"/>
<sequence>MVRLKKAVIVGLGDVVWGDMGAGSYVIEALSQENLGMNVDLADIGSEVLNLEVHLYRKDYAILVYALARGYPGGHISQLAYQESLRLWQGFFCGGMRPVYERLLLAKRYGVMPPAVTLVVIEPQVVCYGLGLSGKVRPAIRKAARLIKKDLERRGFLPSPPAAPLLRYRLDLLQMTI</sequence>
<dbReference type="Gene3D" id="3.40.50.1450">
    <property type="entry name" value="HybD-like"/>
    <property type="match status" value="1"/>
</dbReference>
<evidence type="ECO:0000313" key="5">
    <source>
        <dbReference type="EMBL" id="ACA58721.1"/>
    </source>
</evidence>
<dbReference type="NCBIfam" id="TIGR00072">
    <property type="entry name" value="hydrog_prot"/>
    <property type="match status" value="1"/>
</dbReference>
<reference evidence="6" key="1">
    <citation type="submission" date="2007-10" db="EMBL/GenBank/DDBJ databases">
        <title>Complete sequence of chromosome of Desulforudis audaxviator MP104C.</title>
        <authorList>
            <person name="Copeland A."/>
            <person name="Lucas S."/>
            <person name="Lapidus A."/>
            <person name="Barry K."/>
            <person name="Glavina del Rio T."/>
            <person name="Dalin E."/>
            <person name="Tice H."/>
            <person name="Bruce D."/>
            <person name="Pitluck S."/>
            <person name="Lowry S.R."/>
            <person name="Larimer F."/>
            <person name="Land M.L."/>
            <person name="Hauser L."/>
            <person name="Kyrpides N."/>
            <person name="Ivanova N.N."/>
            <person name="Richardson P."/>
        </authorList>
    </citation>
    <scope>NUCLEOTIDE SEQUENCE [LARGE SCALE GENOMIC DNA]</scope>
    <source>
        <strain evidence="6">MP104C</strain>
    </source>
</reference>
<organism evidence="5 6">
    <name type="scientific">Desulforudis audaxviator (strain MP104C)</name>
    <dbReference type="NCBI Taxonomy" id="477974"/>
    <lineage>
        <taxon>Bacteria</taxon>
        <taxon>Bacillati</taxon>
        <taxon>Bacillota</taxon>
        <taxon>Clostridia</taxon>
        <taxon>Thermoanaerobacterales</taxon>
        <taxon>Candidatus Desulforudaceae</taxon>
        <taxon>Candidatus Desulforudis</taxon>
    </lineage>
</organism>
<dbReference type="SUPFAM" id="SSF53163">
    <property type="entry name" value="HybD-like"/>
    <property type="match status" value="1"/>
</dbReference>
<dbReference type="OrthoDB" id="9794619at2"/>
<evidence type="ECO:0000256" key="1">
    <source>
        <dbReference type="ARBA" id="ARBA00006814"/>
    </source>
</evidence>
<reference evidence="5 6" key="2">
    <citation type="journal article" date="2008" name="Science">
        <title>Environmental genomics reveals a single-species ecosystem deep within Earth.</title>
        <authorList>
            <person name="Chivian D."/>
            <person name="Brodie E.L."/>
            <person name="Alm E.J."/>
            <person name="Culley D.E."/>
            <person name="Dehal P.S."/>
            <person name="Desantis T.Z."/>
            <person name="Gihring T.M."/>
            <person name="Lapidus A."/>
            <person name="Lin L.H."/>
            <person name="Lowry S.R."/>
            <person name="Moser D.P."/>
            <person name="Richardson P.M."/>
            <person name="Southam G."/>
            <person name="Wanger G."/>
            <person name="Pratt L.M."/>
            <person name="Andersen G.L."/>
            <person name="Hazen T.C."/>
            <person name="Brockman F.J."/>
            <person name="Arkin A.P."/>
            <person name="Onstott T.C."/>
        </authorList>
    </citation>
    <scope>NUCLEOTIDE SEQUENCE [LARGE SCALE GENOMIC DNA]</scope>
    <source>
        <strain evidence="5 6">MP104C</strain>
    </source>
</reference>
<accession>B1I0U2</accession>
<dbReference type="PRINTS" id="PR00446">
    <property type="entry name" value="HYDRGNUPTAKE"/>
</dbReference>
<keyword evidence="2" id="KW-0645">Protease</keyword>
<dbReference type="GO" id="GO:0016485">
    <property type="term" value="P:protein processing"/>
    <property type="evidence" value="ECO:0007669"/>
    <property type="project" value="TreeGrafter"/>
</dbReference>
<comment type="similarity">
    <text evidence="1">Belongs to the peptidase A31 family.</text>
</comment>
<dbReference type="HOGENOM" id="CLU_1431823_0_0_9"/>
<dbReference type="RefSeq" id="WP_012301315.1">
    <property type="nucleotide sequence ID" value="NC_010424.1"/>
</dbReference>
<gene>
    <name evidence="5" type="ordered locus">Daud_0156</name>
</gene>
<evidence type="ECO:0000313" key="6">
    <source>
        <dbReference type="Proteomes" id="UP000008544"/>
    </source>
</evidence>
<name>B1I0U2_DESAP</name>
<dbReference type="Proteomes" id="UP000008544">
    <property type="component" value="Chromosome"/>
</dbReference>
<dbReference type="InterPro" id="IPR023430">
    <property type="entry name" value="Pept_HybD-like_dom_sf"/>
</dbReference>
<dbReference type="AlphaFoldDB" id="B1I0U2"/>
<keyword evidence="4" id="KW-0378">Hydrolase</keyword>
<dbReference type="KEGG" id="dau:Daud_0156"/>
<dbReference type="GO" id="GO:0008047">
    <property type="term" value="F:enzyme activator activity"/>
    <property type="evidence" value="ECO:0007669"/>
    <property type="project" value="InterPro"/>
</dbReference>
<dbReference type="EMBL" id="CP000860">
    <property type="protein sequence ID" value="ACA58721.1"/>
    <property type="molecule type" value="Genomic_DNA"/>
</dbReference>
<evidence type="ECO:0008006" key="7">
    <source>
        <dbReference type="Google" id="ProtNLM"/>
    </source>
</evidence>
<dbReference type="InterPro" id="IPR000671">
    <property type="entry name" value="Peptidase_A31"/>
</dbReference>
<keyword evidence="6" id="KW-1185">Reference proteome</keyword>
<protein>
    <recommendedName>
        <fullName evidence="7">Hydrogenase maturation protease</fullName>
    </recommendedName>
</protein>
<dbReference type="eggNOG" id="COG0680">
    <property type="taxonomic scope" value="Bacteria"/>
</dbReference>
<dbReference type="PANTHER" id="PTHR30302:SF1">
    <property type="entry name" value="HYDROGENASE 2 MATURATION PROTEASE"/>
    <property type="match status" value="1"/>
</dbReference>
<evidence type="ECO:0000256" key="2">
    <source>
        <dbReference type="ARBA" id="ARBA00022670"/>
    </source>
</evidence>
<dbReference type="PANTHER" id="PTHR30302">
    <property type="entry name" value="HYDROGENASE 1 MATURATION PROTEASE"/>
    <property type="match status" value="1"/>
</dbReference>
<evidence type="ECO:0000256" key="3">
    <source>
        <dbReference type="ARBA" id="ARBA00022750"/>
    </source>
</evidence>
<evidence type="ECO:0000256" key="4">
    <source>
        <dbReference type="ARBA" id="ARBA00022801"/>
    </source>
</evidence>
<keyword evidence="3" id="KW-0064">Aspartyl protease</keyword>
<dbReference type="GO" id="GO:0004190">
    <property type="term" value="F:aspartic-type endopeptidase activity"/>
    <property type="evidence" value="ECO:0007669"/>
    <property type="project" value="UniProtKB-KW"/>
</dbReference>